<evidence type="ECO:0000313" key="4">
    <source>
        <dbReference type="EMBL" id="SFF16498.1"/>
    </source>
</evidence>
<evidence type="ECO:0000313" key="5">
    <source>
        <dbReference type="Proteomes" id="UP000199513"/>
    </source>
</evidence>
<evidence type="ECO:0000259" key="3">
    <source>
        <dbReference type="Pfam" id="PF22494"/>
    </source>
</evidence>
<accession>A0A1I2GGZ1</accession>
<dbReference type="OrthoDB" id="9803927at2"/>
<dbReference type="InterPro" id="IPR052956">
    <property type="entry name" value="Mesenchyme-surface_protein"/>
</dbReference>
<dbReference type="Pfam" id="PF22494">
    <property type="entry name" value="choice_anch_I"/>
    <property type="match status" value="1"/>
</dbReference>
<organism evidence="4 5">
    <name type="scientific">Thermoflexibacter ruber</name>
    <dbReference type="NCBI Taxonomy" id="1003"/>
    <lineage>
        <taxon>Bacteria</taxon>
        <taxon>Pseudomonadati</taxon>
        <taxon>Bacteroidota</taxon>
        <taxon>Cytophagia</taxon>
        <taxon>Cytophagales</taxon>
        <taxon>Thermoflexibacteraceae</taxon>
        <taxon>Thermoflexibacter</taxon>
    </lineage>
</organism>
<dbReference type="NCBIfam" id="NF038117">
    <property type="entry name" value="choice_anch_I"/>
    <property type="match status" value="1"/>
</dbReference>
<dbReference type="Pfam" id="PF18962">
    <property type="entry name" value="Por_Secre_tail"/>
    <property type="match status" value="1"/>
</dbReference>
<evidence type="ECO:0000259" key="2">
    <source>
        <dbReference type="Pfam" id="PF18962"/>
    </source>
</evidence>
<name>A0A1I2GGZ1_9BACT</name>
<dbReference type="PANTHER" id="PTHR46928">
    <property type="entry name" value="MESENCHYME-SPECIFIC CELL SURFACE GLYCOPROTEIN"/>
    <property type="match status" value="1"/>
</dbReference>
<dbReference type="InterPro" id="IPR015943">
    <property type="entry name" value="WD40/YVTN_repeat-like_dom_sf"/>
</dbReference>
<dbReference type="RefSeq" id="WP_091545219.1">
    <property type="nucleotide sequence ID" value="NZ_FONY01000018.1"/>
</dbReference>
<evidence type="ECO:0000256" key="1">
    <source>
        <dbReference type="SAM" id="SignalP"/>
    </source>
</evidence>
<dbReference type="SUPFAM" id="SSF49265">
    <property type="entry name" value="Fibronectin type III"/>
    <property type="match status" value="1"/>
</dbReference>
<dbReference type="InterPro" id="IPR011044">
    <property type="entry name" value="Quino_amine_DH_bsu"/>
</dbReference>
<dbReference type="Proteomes" id="UP000199513">
    <property type="component" value="Unassembled WGS sequence"/>
</dbReference>
<protein>
    <submittedName>
        <fullName evidence="4">Por secretion system C-terminal sorting domain-containing protein</fullName>
    </submittedName>
</protein>
<feature type="signal peptide" evidence="1">
    <location>
        <begin position="1"/>
        <end position="23"/>
    </location>
</feature>
<gene>
    <name evidence="4" type="ORF">SAMN04488541_101859</name>
</gene>
<sequence length="710" mass="77023">MNFKNILIVITFSLLSFAKNALAQTIPPAPQATEALKLNFVSSFAIGGGTAEITDYDPVTKRLFVINSTADRLEILDFSNPANIQSFRTINMTAYGNGCQSVAVRDGMVTVAVDVNVPHGSNGKAVFFNTNGDFLAQVEVGNLPDMIMFTPDGKTVLTANEGEPNDAYTIDPEGSVSIIDISRGARNLTQSDVTTLRFNAFNSQINQLRAKGIRIFGPGATVAQDLEPEYIAVSNDSRKAWVTLQENNALAVIDLATKTITDLLPLGLKDHSLPANSLDASDNGAINIRTWKVKGMYQPDAIAYYEVGGVPYLVTANEGDAREYAGLTEILRVSAGAYVLDPTVFPDAVALKQPLNLGRLNVTNRSGDLDSDGDFDEIHVFGARSFSIWNGNTGELVYDSGNDFETITANHPIWRNLFNASNANNTLKNRSDDKGPEPEGVAIFKSLDKVYAFIALERIGGFMVYDITNPRNPVYVNYINSRTVGALGGDRGAEGIIFIPAEKSPNQQDLVVVSNETSGTVSVYSISGINRFLVSPILTAKAGSGKVMLAWQSVPFADRYEIFVYSEGSPQRSLGITNDIKFEVTGLSNGITYFFRIKSISSGTGIESDFSNTVSAKPSVILGVEEETTNNIFQVYPNPSSGVFSLKIEDIKGKEAGIKILDMGGRVVFQKNIQINGKLEENLSLDLAKGMYLLQVNTETDSFKRKLVIE</sequence>
<dbReference type="NCBIfam" id="TIGR04183">
    <property type="entry name" value="Por_Secre_tail"/>
    <property type="match status" value="1"/>
</dbReference>
<dbReference type="STRING" id="1003.SAMN04488541_101859"/>
<dbReference type="AlphaFoldDB" id="A0A1I2GGZ1"/>
<dbReference type="Gene3D" id="2.130.10.10">
    <property type="entry name" value="YVTN repeat-like/Quinoprotein amine dehydrogenase"/>
    <property type="match status" value="1"/>
</dbReference>
<dbReference type="Gene3D" id="2.60.40.10">
    <property type="entry name" value="Immunoglobulins"/>
    <property type="match status" value="1"/>
</dbReference>
<keyword evidence="1" id="KW-0732">Signal</keyword>
<dbReference type="InterPro" id="IPR055188">
    <property type="entry name" value="Choice_anch_I"/>
</dbReference>
<dbReference type="InterPro" id="IPR036116">
    <property type="entry name" value="FN3_sf"/>
</dbReference>
<feature type="domain" description="Secretion system C-terminal sorting" evidence="2">
    <location>
        <begin position="635"/>
        <end position="709"/>
    </location>
</feature>
<reference evidence="4 5" key="1">
    <citation type="submission" date="2016-10" db="EMBL/GenBank/DDBJ databases">
        <authorList>
            <person name="de Groot N.N."/>
        </authorList>
    </citation>
    <scope>NUCLEOTIDE SEQUENCE [LARGE SCALE GENOMIC DNA]</scope>
    <source>
        <strain>GEY</strain>
        <strain evidence="5">DSM 9560</strain>
    </source>
</reference>
<dbReference type="SUPFAM" id="SSF50969">
    <property type="entry name" value="YVTN repeat-like/Quinoprotein amine dehydrogenase"/>
    <property type="match status" value="1"/>
</dbReference>
<dbReference type="EMBL" id="FONY01000018">
    <property type="protein sequence ID" value="SFF16498.1"/>
    <property type="molecule type" value="Genomic_DNA"/>
</dbReference>
<feature type="domain" description="Choice-of-anchor I" evidence="3">
    <location>
        <begin position="38"/>
        <end position="526"/>
    </location>
</feature>
<dbReference type="PANTHER" id="PTHR46928:SF1">
    <property type="entry name" value="MESENCHYME-SPECIFIC CELL SURFACE GLYCOPROTEIN"/>
    <property type="match status" value="1"/>
</dbReference>
<keyword evidence="5" id="KW-1185">Reference proteome</keyword>
<dbReference type="InterPro" id="IPR026444">
    <property type="entry name" value="Secre_tail"/>
</dbReference>
<feature type="chain" id="PRO_5011795955" evidence="1">
    <location>
        <begin position="24"/>
        <end position="710"/>
    </location>
</feature>
<proteinExistence type="predicted"/>
<dbReference type="InterPro" id="IPR013783">
    <property type="entry name" value="Ig-like_fold"/>
</dbReference>